<keyword evidence="3" id="KW-1185">Reference proteome</keyword>
<dbReference type="OrthoDB" id="1893998at2759"/>
<keyword evidence="1" id="KW-0472">Membrane</keyword>
<dbReference type="PANTHER" id="PTHR36616:SF5">
    <property type="entry name" value="DIS3-EXONUCLEASE-LIKE PROTEIN"/>
    <property type="match status" value="1"/>
</dbReference>
<keyword evidence="1" id="KW-1133">Transmembrane helix</keyword>
<feature type="non-terminal residue" evidence="2">
    <location>
        <position position="57"/>
    </location>
</feature>
<dbReference type="Proteomes" id="UP000015453">
    <property type="component" value="Unassembled WGS sequence"/>
</dbReference>
<feature type="transmembrane region" description="Helical" evidence="1">
    <location>
        <begin position="34"/>
        <end position="54"/>
    </location>
</feature>
<comment type="caution">
    <text evidence="2">The sequence shown here is derived from an EMBL/GenBank/DDBJ whole genome shotgun (WGS) entry which is preliminary data.</text>
</comment>
<name>S8EN46_9LAMI</name>
<accession>S8EN46</accession>
<dbReference type="PANTHER" id="PTHR36616">
    <property type="entry name" value="BNAC07G32700D PROTEIN"/>
    <property type="match status" value="1"/>
</dbReference>
<keyword evidence="1" id="KW-0812">Transmembrane</keyword>
<evidence type="ECO:0000313" key="2">
    <source>
        <dbReference type="EMBL" id="EPS74182.1"/>
    </source>
</evidence>
<sequence length="57" mass="6232">MLELLVAVAFSAAPLTIYLPPVRNLNHFLETAQLIVYGAISYALIIDATVRAALSRF</sequence>
<evidence type="ECO:0000256" key="1">
    <source>
        <dbReference type="SAM" id="Phobius"/>
    </source>
</evidence>
<evidence type="ECO:0000313" key="3">
    <source>
        <dbReference type="Proteomes" id="UP000015453"/>
    </source>
</evidence>
<gene>
    <name evidence="2" type="ORF">M569_00578</name>
</gene>
<dbReference type="AlphaFoldDB" id="S8EN46"/>
<reference evidence="2 3" key="1">
    <citation type="journal article" date="2013" name="BMC Genomics">
        <title>The miniature genome of a carnivorous plant Genlisea aurea contains a low number of genes and short non-coding sequences.</title>
        <authorList>
            <person name="Leushkin E.V."/>
            <person name="Sutormin R.A."/>
            <person name="Nabieva E.R."/>
            <person name="Penin A.A."/>
            <person name="Kondrashov A.S."/>
            <person name="Logacheva M.D."/>
        </authorList>
    </citation>
    <scope>NUCLEOTIDE SEQUENCE [LARGE SCALE GENOMIC DNA]</scope>
</reference>
<protein>
    <submittedName>
        <fullName evidence="2">Uncharacterized protein</fullName>
    </submittedName>
</protein>
<dbReference type="EMBL" id="AUSU01000150">
    <property type="protein sequence ID" value="EPS74182.1"/>
    <property type="molecule type" value="Genomic_DNA"/>
</dbReference>
<proteinExistence type="predicted"/>
<organism evidence="2 3">
    <name type="scientific">Genlisea aurea</name>
    <dbReference type="NCBI Taxonomy" id="192259"/>
    <lineage>
        <taxon>Eukaryota</taxon>
        <taxon>Viridiplantae</taxon>
        <taxon>Streptophyta</taxon>
        <taxon>Embryophyta</taxon>
        <taxon>Tracheophyta</taxon>
        <taxon>Spermatophyta</taxon>
        <taxon>Magnoliopsida</taxon>
        <taxon>eudicotyledons</taxon>
        <taxon>Gunneridae</taxon>
        <taxon>Pentapetalae</taxon>
        <taxon>asterids</taxon>
        <taxon>lamiids</taxon>
        <taxon>Lamiales</taxon>
        <taxon>Lentibulariaceae</taxon>
        <taxon>Genlisea</taxon>
    </lineage>
</organism>